<organism evidence="1 2">
    <name type="scientific">Thermomonospora echinospora</name>
    <dbReference type="NCBI Taxonomy" id="1992"/>
    <lineage>
        <taxon>Bacteria</taxon>
        <taxon>Bacillati</taxon>
        <taxon>Actinomycetota</taxon>
        <taxon>Actinomycetes</taxon>
        <taxon>Streptosporangiales</taxon>
        <taxon>Thermomonosporaceae</taxon>
        <taxon>Thermomonospora</taxon>
    </lineage>
</organism>
<dbReference type="Pfam" id="PF09661">
    <property type="entry name" value="DUF2398"/>
    <property type="match status" value="1"/>
</dbReference>
<keyword evidence="2" id="KW-1185">Reference proteome</keyword>
<reference evidence="2" key="1">
    <citation type="submission" date="2016-10" db="EMBL/GenBank/DDBJ databases">
        <authorList>
            <person name="Varghese N."/>
            <person name="Submissions S."/>
        </authorList>
    </citation>
    <scope>NUCLEOTIDE SEQUENCE [LARGE SCALE GENOMIC DNA]</scope>
    <source>
        <strain evidence="2">DSM 43163</strain>
    </source>
</reference>
<accession>A0A1H6AXC9</accession>
<dbReference type="OrthoDB" id="188354at2"/>
<dbReference type="AlphaFoldDB" id="A0A1H6AXC9"/>
<evidence type="ECO:0000313" key="1">
    <source>
        <dbReference type="EMBL" id="SEG52920.1"/>
    </source>
</evidence>
<name>A0A1H6AXC9_9ACTN</name>
<proteinExistence type="predicted"/>
<dbReference type="InterPro" id="IPR013494">
    <property type="entry name" value="CHP02678"/>
</dbReference>
<protein>
    <submittedName>
        <fullName evidence="1">TIGR02678 family protein</fullName>
    </submittedName>
</protein>
<dbReference type="RefSeq" id="WP_103938594.1">
    <property type="nucleotide sequence ID" value="NZ_FNVO01000006.1"/>
</dbReference>
<evidence type="ECO:0000313" key="2">
    <source>
        <dbReference type="Proteomes" id="UP000236723"/>
    </source>
</evidence>
<gene>
    <name evidence="1" type="ORF">SAMN04489712_10662</name>
</gene>
<dbReference type="EMBL" id="FNVO01000006">
    <property type="protein sequence ID" value="SEG52920.1"/>
    <property type="molecule type" value="Genomic_DNA"/>
</dbReference>
<sequence length="380" mass="42242">MTRQHLDERRQAFTGLLAQPVIGRGSLLWPVVRKHRPVLTEWFADRLGYRLVMSGEAARLYRLPLDSSVIAPPRLHGPPRRSLVLALLAAACAEDTDDLTTVQELSDRVRALAAREEAPVAPYEPDKFAERQLFVKAIDLLVELGVLAPTGRAGEEMLTGWARREDEIGGAYQVRRELLLRLIDPESLAAAVGRRTAAPTVEDHRRFTIMRRLLELPVCLMEDLTEPERAYLTSQRSRILGWCQEMTGWAAEQRREGIALIPDGDTGTDRPFPRVKADHFGALMILDHLLRSGTGGEAAGRIVDVSQIAGAAAEVVACHPKAMTTAFKEDPGRLADAAIIILAELDLLRPEMDAWRVMPPAARFRDPEVRAAQQRIEGEE</sequence>
<dbReference type="Proteomes" id="UP000236723">
    <property type="component" value="Unassembled WGS sequence"/>
</dbReference>